<gene>
    <name evidence="1" type="ORF">GCV89_13570</name>
</gene>
<sequence length="195" mass="22036">MSKKWIGIILVSALFLLVGCGKESVENKKIIDDKEVISSKFTGKWKLESVSVGASDGSDMKDTGLASKMSVDLDIDADGNVKELFIDDEVAIINSYKLKQKDGDKYQCDGTVISKKVYGYETESEKAYVQEVLKMLEAQDDIKITKSEQKDDEYHVDTKEQKDYVISLELESKNLVLKKVDDKENILIKETYKKN</sequence>
<protein>
    <recommendedName>
        <fullName evidence="2">Lipoprotein</fullName>
    </recommendedName>
</protein>
<dbReference type="PROSITE" id="PS51257">
    <property type="entry name" value="PROKAR_LIPOPROTEIN"/>
    <property type="match status" value="1"/>
</dbReference>
<accession>A0A5M3F083</accession>
<dbReference type="EMBL" id="AAMGJA010000005">
    <property type="protein sequence ID" value="EDH0939012.1"/>
    <property type="molecule type" value="Genomic_DNA"/>
</dbReference>
<reference evidence="1" key="1">
    <citation type="submission" date="2019-10" db="EMBL/GenBank/DDBJ databases">
        <authorList>
            <consortium name="GenomeTrakr: Next Generation Sequencing Network for Food Pathogen Tracability"/>
        </authorList>
    </citation>
    <scope>NUCLEOTIDE SEQUENCE</scope>
    <source>
        <strain evidence="1">CFSAN085152</strain>
    </source>
</reference>
<proteinExistence type="predicted"/>
<dbReference type="AlphaFoldDB" id="A0A5M3F083"/>
<organism evidence="1">
    <name type="scientific">Listeria monocytogenes</name>
    <dbReference type="NCBI Taxonomy" id="1639"/>
    <lineage>
        <taxon>Bacteria</taxon>
        <taxon>Bacillati</taxon>
        <taxon>Bacillota</taxon>
        <taxon>Bacilli</taxon>
        <taxon>Bacillales</taxon>
        <taxon>Listeriaceae</taxon>
        <taxon>Listeria</taxon>
    </lineage>
</organism>
<comment type="caution">
    <text evidence="1">The sequence shown here is derived from an EMBL/GenBank/DDBJ whole genome shotgun (WGS) entry which is preliminary data.</text>
</comment>
<evidence type="ECO:0000313" key="1">
    <source>
        <dbReference type="EMBL" id="EDH0939012.1"/>
    </source>
</evidence>
<name>A0A5M3F083_LISMN</name>
<evidence type="ECO:0008006" key="2">
    <source>
        <dbReference type="Google" id="ProtNLM"/>
    </source>
</evidence>